<dbReference type="GO" id="GO:0005509">
    <property type="term" value="F:calcium ion binding"/>
    <property type="evidence" value="ECO:0007669"/>
    <property type="project" value="InterPro"/>
</dbReference>
<name>A0A433U7P8_ELYCH</name>
<evidence type="ECO:0008006" key="4">
    <source>
        <dbReference type="Google" id="ProtNLM"/>
    </source>
</evidence>
<keyword evidence="1" id="KW-0732">Signal</keyword>
<dbReference type="GO" id="GO:0005764">
    <property type="term" value="C:lysosome"/>
    <property type="evidence" value="ECO:0007669"/>
    <property type="project" value="TreeGrafter"/>
</dbReference>
<reference evidence="2 3" key="1">
    <citation type="submission" date="2019-01" db="EMBL/GenBank/DDBJ databases">
        <title>A draft genome assembly of the solar-powered sea slug Elysia chlorotica.</title>
        <authorList>
            <person name="Cai H."/>
            <person name="Li Q."/>
            <person name="Fang X."/>
            <person name="Li J."/>
            <person name="Curtis N.E."/>
            <person name="Altenburger A."/>
            <person name="Shibata T."/>
            <person name="Feng M."/>
            <person name="Maeda T."/>
            <person name="Schwartz J.A."/>
            <person name="Shigenobu S."/>
            <person name="Lundholm N."/>
            <person name="Nishiyama T."/>
            <person name="Yang H."/>
            <person name="Hasebe M."/>
            <person name="Li S."/>
            <person name="Pierce S.K."/>
            <person name="Wang J."/>
        </authorList>
    </citation>
    <scope>NUCLEOTIDE SEQUENCE [LARGE SCALE GENOMIC DNA]</scope>
    <source>
        <strain evidence="2">EC2010</strain>
        <tissue evidence="2">Whole organism of an adult</tissue>
    </source>
</reference>
<proteinExistence type="predicted"/>
<feature type="signal peptide" evidence="1">
    <location>
        <begin position="1"/>
        <end position="33"/>
    </location>
</feature>
<comment type="caution">
    <text evidence="2">The sequence shown here is derived from an EMBL/GenBank/DDBJ whole genome shotgun (WGS) entry which is preliminary data.</text>
</comment>
<dbReference type="PANTHER" id="PTHR10697">
    <property type="entry name" value="MAMMALIAN EPENDYMIN-RELATED PROTEIN 1"/>
    <property type="match status" value="1"/>
</dbReference>
<evidence type="ECO:0000256" key="1">
    <source>
        <dbReference type="SAM" id="SignalP"/>
    </source>
</evidence>
<organism evidence="2 3">
    <name type="scientific">Elysia chlorotica</name>
    <name type="common">Eastern emerald elysia</name>
    <name type="synonym">Sea slug</name>
    <dbReference type="NCBI Taxonomy" id="188477"/>
    <lineage>
        <taxon>Eukaryota</taxon>
        <taxon>Metazoa</taxon>
        <taxon>Spiralia</taxon>
        <taxon>Lophotrochozoa</taxon>
        <taxon>Mollusca</taxon>
        <taxon>Gastropoda</taxon>
        <taxon>Heterobranchia</taxon>
        <taxon>Euthyneura</taxon>
        <taxon>Panpulmonata</taxon>
        <taxon>Sacoglossa</taxon>
        <taxon>Placobranchoidea</taxon>
        <taxon>Plakobranchidae</taxon>
        <taxon>Elysia</taxon>
    </lineage>
</organism>
<evidence type="ECO:0000313" key="2">
    <source>
        <dbReference type="EMBL" id="RUS89832.1"/>
    </source>
</evidence>
<dbReference type="InterPro" id="IPR001299">
    <property type="entry name" value="Ependymin"/>
</dbReference>
<evidence type="ECO:0000313" key="3">
    <source>
        <dbReference type="Proteomes" id="UP000271974"/>
    </source>
</evidence>
<dbReference type="AlphaFoldDB" id="A0A433U7P8"/>
<dbReference type="GO" id="GO:0005576">
    <property type="term" value="C:extracellular region"/>
    <property type="evidence" value="ECO:0007669"/>
    <property type="project" value="InterPro"/>
</dbReference>
<dbReference type="Proteomes" id="UP000271974">
    <property type="component" value="Unassembled WGS sequence"/>
</dbReference>
<sequence>MTNNIMISMCLPPWKLSILSYFVFSFEAWSISADSLDKTDGQTHKPCCLPFRFQAEVVSLDSFSVNNQRLVRVKRDWESRLQIQESLVVSEDGGLELERQVYSDFKHMVQYISAKGSCITQKVQFGMLEPCMPDSSLYLGKTFIGQYSNKADIDGWYFRRTDQNRNIEMTIAVTSDRCIPVMEHITGTMGSGQANTLVLFTNLTEDVSDDAFDLPPECFSLAPM</sequence>
<dbReference type="Pfam" id="PF00811">
    <property type="entry name" value="Ependymin"/>
    <property type="match status" value="1"/>
</dbReference>
<gene>
    <name evidence="2" type="ORF">EGW08_002362</name>
</gene>
<feature type="chain" id="PRO_5019378736" description="ZP domain-containing protein" evidence="1">
    <location>
        <begin position="34"/>
        <end position="224"/>
    </location>
</feature>
<keyword evidence="3" id="KW-1185">Reference proteome</keyword>
<accession>A0A433U7P8</accession>
<protein>
    <recommendedName>
        <fullName evidence="4">ZP domain-containing protein</fullName>
    </recommendedName>
</protein>
<dbReference type="GO" id="GO:0007160">
    <property type="term" value="P:cell-matrix adhesion"/>
    <property type="evidence" value="ECO:0007669"/>
    <property type="project" value="InterPro"/>
</dbReference>
<dbReference type="PANTHER" id="PTHR10697:SF13">
    <property type="entry name" value="RICIN B LECTIN DOMAIN-CONTAINING PROTEIN"/>
    <property type="match status" value="1"/>
</dbReference>
<dbReference type="OrthoDB" id="10070532at2759"/>
<dbReference type="EMBL" id="RQTK01000046">
    <property type="protein sequence ID" value="RUS89832.1"/>
    <property type="molecule type" value="Genomic_DNA"/>
</dbReference>